<name>A0CR97_PARTE</name>
<feature type="transmembrane region" description="Helical" evidence="1">
    <location>
        <begin position="80"/>
        <end position="102"/>
    </location>
</feature>
<evidence type="ECO:0000313" key="3">
    <source>
        <dbReference type="Proteomes" id="UP000000600"/>
    </source>
</evidence>
<dbReference type="GeneID" id="5026496"/>
<dbReference type="RefSeq" id="XP_001440711.1">
    <property type="nucleotide sequence ID" value="XM_001440674.2"/>
</dbReference>
<protein>
    <submittedName>
        <fullName evidence="2">Uncharacterized protein</fullName>
    </submittedName>
</protein>
<evidence type="ECO:0000256" key="1">
    <source>
        <dbReference type="SAM" id="Phobius"/>
    </source>
</evidence>
<reference evidence="2 3" key="1">
    <citation type="journal article" date="2006" name="Nature">
        <title>Global trends of whole-genome duplications revealed by the ciliate Paramecium tetraurelia.</title>
        <authorList>
            <consortium name="Genoscope"/>
            <person name="Aury J.-M."/>
            <person name="Jaillon O."/>
            <person name="Duret L."/>
            <person name="Noel B."/>
            <person name="Jubin C."/>
            <person name="Porcel B.M."/>
            <person name="Segurens B."/>
            <person name="Daubin V."/>
            <person name="Anthouard V."/>
            <person name="Aiach N."/>
            <person name="Arnaiz O."/>
            <person name="Billaut A."/>
            <person name="Beisson J."/>
            <person name="Blanc I."/>
            <person name="Bouhouche K."/>
            <person name="Camara F."/>
            <person name="Duharcourt S."/>
            <person name="Guigo R."/>
            <person name="Gogendeau D."/>
            <person name="Katinka M."/>
            <person name="Keller A.-M."/>
            <person name="Kissmehl R."/>
            <person name="Klotz C."/>
            <person name="Koll F."/>
            <person name="Le Moue A."/>
            <person name="Lepere C."/>
            <person name="Malinsky S."/>
            <person name="Nowacki M."/>
            <person name="Nowak J.K."/>
            <person name="Plattner H."/>
            <person name="Poulain J."/>
            <person name="Ruiz F."/>
            <person name="Serrano V."/>
            <person name="Zagulski M."/>
            <person name="Dessen P."/>
            <person name="Betermier M."/>
            <person name="Weissenbach J."/>
            <person name="Scarpelli C."/>
            <person name="Schachter V."/>
            <person name="Sperling L."/>
            <person name="Meyer E."/>
            <person name="Cohen J."/>
            <person name="Wincker P."/>
        </authorList>
    </citation>
    <scope>NUCLEOTIDE SEQUENCE [LARGE SCALE GENOMIC DNA]</scope>
    <source>
        <strain evidence="2 3">Stock d4-2</strain>
    </source>
</reference>
<dbReference type="Proteomes" id="UP000000600">
    <property type="component" value="Unassembled WGS sequence"/>
</dbReference>
<dbReference type="InParanoid" id="A0CR97"/>
<dbReference type="KEGG" id="ptm:GSPATT00009629001"/>
<evidence type="ECO:0000313" key="2">
    <source>
        <dbReference type="EMBL" id="CAK73314.1"/>
    </source>
</evidence>
<keyword evidence="3" id="KW-1185">Reference proteome</keyword>
<proteinExistence type="predicted"/>
<sequence length="136" mass="15979">MHAYISIILKTIQDELLFLYLLFFITAEVNKLKEPRYAAGCLANRYPSFLLIHGSQRFRICLPSFFLLDYSFESSFHQGLYYYQLRIGFAEILCGFLVIMNFRCAGQLFSFFTLFFVTVIHNLYLHAAKQESINKD</sequence>
<feature type="transmembrane region" description="Helical" evidence="1">
    <location>
        <begin position="108"/>
        <end position="125"/>
    </location>
</feature>
<gene>
    <name evidence="2" type="ORF">GSPATT00009629001</name>
</gene>
<organism evidence="2 3">
    <name type="scientific">Paramecium tetraurelia</name>
    <dbReference type="NCBI Taxonomy" id="5888"/>
    <lineage>
        <taxon>Eukaryota</taxon>
        <taxon>Sar</taxon>
        <taxon>Alveolata</taxon>
        <taxon>Ciliophora</taxon>
        <taxon>Intramacronucleata</taxon>
        <taxon>Oligohymenophorea</taxon>
        <taxon>Peniculida</taxon>
        <taxon>Parameciidae</taxon>
        <taxon>Paramecium</taxon>
    </lineage>
</organism>
<dbReference type="AlphaFoldDB" id="A0CR97"/>
<keyword evidence="1" id="KW-0812">Transmembrane</keyword>
<dbReference type="EMBL" id="CT868152">
    <property type="protein sequence ID" value="CAK73314.1"/>
    <property type="molecule type" value="Genomic_DNA"/>
</dbReference>
<dbReference type="HOGENOM" id="CLU_1879436_0_0_1"/>
<accession>A0CR97</accession>
<keyword evidence="1" id="KW-1133">Transmembrane helix</keyword>
<keyword evidence="1" id="KW-0472">Membrane</keyword>